<dbReference type="Proteomes" id="UP000223968">
    <property type="component" value="Unassembled WGS sequence"/>
</dbReference>
<dbReference type="InterPro" id="IPR053137">
    <property type="entry name" value="NLR-like"/>
</dbReference>
<reference evidence="1 2" key="1">
    <citation type="submission" date="2017-10" db="EMBL/GenBank/DDBJ databases">
        <title>Comparative genomics in systemic dimorphic fungi from Ajellomycetaceae.</title>
        <authorList>
            <person name="Munoz J.F."/>
            <person name="Mcewen J.G."/>
            <person name="Clay O.K."/>
            <person name="Cuomo C.A."/>
        </authorList>
    </citation>
    <scope>NUCLEOTIDE SEQUENCE [LARGE SCALE GENOMIC DNA]</scope>
    <source>
        <strain evidence="1 2">UAMH5409</strain>
    </source>
</reference>
<proteinExistence type="predicted"/>
<dbReference type="STRING" id="1447875.A0A2B7WQV1"/>
<sequence length="194" mass="21734">MEKPPLMVSNEPVLLRRLQRYFLNATRDLAAKGARDWSDPISENIRRINTRLSCDECGCSPSQRVQQAADDEDQEAYLSGEYGILCFETEAAGALNDFPCIVFSGISNYSDSHKSDQWQGYAAAAAAGYARQLLIHLPIMMSEALSKSQKRIMRSISGQVKLGPQRRLDQYTGGFVEIQLKKWTILRALVAENN</sequence>
<dbReference type="GO" id="GO:0009116">
    <property type="term" value="P:nucleoside metabolic process"/>
    <property type="evidence" value="ECO:0007669"/>
    <property type="project" value="InterPro"/>
</dbReference>
<dbReference type="AlphaFoldDB" id="A0A2B7WQV1"/>
<keyword evidence="2" id="KW-1185">Reference proteome</keyword>
<name>A0A2B7WQV1_9EURO</name>
<dbReference type="SUPFAM" id="SSF53167">
    <property type="entry name" value="Purine and uridine phosphorylases"/>
    <property type="match status" value="1"/>
</dbReference>
<dbReference type="OrthoDB" id="1577640at2759"/>
<dbReference type="PANTHER" id="PTHR46082:SF11">
    <property type="entry name" value="AAA+ ATPASE DOMAIN-CONTAINING PROTEIN-RELATED"/>
    <property type="match status" value="1"/>
</dbReference>
<comment type="caution">
    <text evidence="1">The sequence shown here is derived from an EMBL/GenBank/DDBJ whole genome shotgun (WGS) entry which is preliminary data.</text>
</comment>
<dbReference type="EMBL" id="PDNB01000215">
    <property type="protein sequence ID" value="PGG99024.1"/>
    <property type="molecule type" value="Genomic_DNA"/>
</dbReference>
<evidence type="ECO:0000313" key="1">
    <source>
        <dbReference type="EMBL" id="PGG99024.1"/>
    </source>
</evidence>
<organism evidence="1 2">
    <name type="scientific">Helicocarpus griseus UAMH5409</name>
    <dbReference type="NCBI Taxonomy" id="1447875"/>
    <lineage>
        <taxon>Eukaryota</taxon>
        <taxon>Fungi</taxon>
        <taxon>Dikarya</taxon>
        <taxon>Ascomycota</taxon>
        <taxon>Pezizomycotina</taxon>
        <taxon>Eurotiomycetes</taxon>
        <taxon>Eurotiomycetidae</taxon>
        <taxon>Onygenales</taxon>
        <taxon>Ajellomycetaceae</taxon>
        <taxon>Helicocarpus</taxon>
    </lineage>
</organism>
<protein>
    <submittedName>
        <fullName evidence="1">Uncharacterized protein</fullName>
    </submittedName>
</protein>
<dbReference type="PANTHER" id="PTHR46082">
    <property type="entry name" value="ATP/GTP-BINDING PROTEIN-RELATED"/>
    <property type="match status" value="1"/>
</dbReference>
<evidence type="ECO:0000313" key="2">
    <source>
        <dbReference type="Proteomes" id="UP000223968"/>
    </source>
</evidence>
<dbReference type="InterPro" id="IPR035994">
    <property type="entry name" value="Nucleoside_phosphorylase_sf"/>
</dbReference>
<dbReference type="GO" id="GO:0003824">
    <property type="term" value="F:catalytic activity"/>
    <property type="evidence" value="ECO:0007669"/>
    <property type="project" value="InterPro"/>
</dbReference>
<dbReference type="Gene3D" id="3.40.50.1580">
    <property type="entry name" value="Nucleoside phosphorylase domain"/>
    <property type="match status" value="1"/>
</dbReference>
<accession>A0A2B7WQV1</accession>
<gene>
    <name evidence="1" type="ORF">AJ79_08723</name>
</gene>